<comment type="caution">
    <text evidence="12">The sequence shown here is derived from an EMBL/GenBank/DDBJ whole genome shotgun (WGS) entry which is preliminary data.</text>
</comment>
<comment type="similarity">
    <text evidence="1 10">Belongs to the thymidylate kinase family.</text>
</comment>
<keyword evidence="13" id="KW-1185">Reference proteome</keyword>
<evidence type="ECO:0000256" key="4">
    <source>
        <dbReference type="ARBA" id="ARBA00022679"/>
    </source>
</evidence>
<organism evidence="12 13">
    <name type="scientific">Leptothoe kymatousa TAU-MAC 1615</name>
    <dbReference type="NCBI Taxonomy" id="2364775"/>
    <lineage>
        <taxon>Bacteria</taxon>
        <taxon>Bacillati</taxon>
        <taxon>Cyanobacteriota</taxon>
        <taxon>Cyanophyceae</taxon>
        <taxon>Nodosilineales</taxon>
        <taxon>Cymatolegaceae</taxon>
        <taxon>Leptothoe</taxon>
        <taxon>Leptothoe kymatousa</taxon>
    </lineage>
</organism>
<evidence type="ECO:0000259" key="11">
    <source>
        <dbReference type="Pfam" id="PF02223"/>
    </source>
</evidence>
<keyword evidence="8 10" id="KW-0067">ATP-binding</keyword>
<dbReference type="Gene3D" id="3.40.50.300">
    <property type="entry name" value="P-loop containing nucleotide triphosphate hydrolases"/>
    <property type="match status" value="1"/>
</dbReference>
<dbReference type="InterPro" id="IPR027417">
    <property type="entry name" value="P-loop_NTPase"/>
</dbReference>
<evidence type="ECO:0000256" key="2">
    <source>
        <dbReference type="ARBA" id="ARBA00012980"/>
    </source>
</evidence>
<evidence type="ECO:0000256" key="6">
    <source>
        <dbReference type="ARBA" id="ARBA00022741"/>
    </source>
</evidence>
<dbReference type="PANTHER" id="PTHR10344">
    <property type="entry name" value="THYMIDYLATE KINASE"/>
    <property type="match status" value="1"/>
</dbReference>
<evidence type="ECO:0000313" key="13">
    <source>
        <dbReference type="Proteomes" id="UP001196661"/>
    </source>
</evidence>
<evidence type="ECO:0000256" key="8">
    <source>
        <dbReference type="ARBA" id="ARBA00022840"/>
    </source>
</evidence>
<dbReference type="EC" id="2.7.4.9" evidence="2 10"/>
<evidence type="ECO:0000256" key="9">
    <source>
        <dbReference type="ARBA" id="ARBA00048743"/>
    </source>
</evidence>
<dbReference type="InterPro" id="IPR018094">
    <property type="entry name" value="Thymidylate_kinase"/>
</dbReference>
<dbReference type="SUPFAM" id="SSF52540">
    <property type="entry name" value="P-loop containing nucleoside triphosphate hydrolases"/>
    <property type="match status" value="1"/>
</dbReference>
<evidence type="ECO:0000256" key="1">
    <source>
        <dbReference type="ARBA" id="ARBA00009776"/>
    </source>
</evidence>
<evidence type="ECO:0000256" key="3">
    <source>
        <dbReference type="ARBA" id="ARBA00017144"/>
    </source>
</evidence>
<comment type="catalytic activity">
    <reaction evidence="9 10">
        <text>dTMP + ATP = dTDP + ADP</text>
        <dbReference type="Rhea" id="RHEA:13517"/>
        <dbReference type="ChEBI" id="CHEBI:30616"/>
        <dbReference type="ChEBI" id="CHEBI:58369"/>
        <dbReference type="ChEBI" id="CHEBI:63528"/>
        <dbReference type="ChEBI" id="CHEBI:456216"/>
        <dbReference type="EC" id="2.7.4.9"/>
    </reaction>
</comment>
<keyword evidence="5 10" id="KW-0545">Nucleotide biosynthesis</keyword>
<feature type="binding site" evidence="10">
    <location>
        <begin position="10"/>
        <end position="17"/>
    </location>
    <ligand>
        <name>ATP</name>
        <dbReference type="ChEBI" id="CHEBI:30616"/>
    </ligand>
</feature>
<accession>A0ABS5Y125</accession>
<feature type="domain" description="Thymidylate kinase-like" evidence="11">
    <location>
        <begin position="8"/>
        <end position="205"/>
    </location>
</feature>
<name>A0ABS5Y125_9CYAN</name>
<keyword evidence="4 10" id="KW-0808">Transferase</keyword>
<dbReference type="CDD" id="cd01672">
    <property type="entry name" value="TMPK"/>
    <property type="match status" value="1"/>
</dbReference>
<dbReference type="InterPro" id="IPR039430">
    <property type="entry name" value="Thymidylate_kin-like_dom"/>
</dbReference>
<dbReference type="PANTHER" id="PTHR10344:SF4">
    <property type="entry name" value="UMP-CMP KINASE 2, MITOCHONDRIAL"/>
    <property type="match status" value="1"/>
</dbReference>
<keyword evidence="6 10" id="KW-0547">Nucleotide-binding</keyword>
<evidence type="ECO:0000256" key="10">
    <source>
        <dbReference type="HAMAP-Rule" id="MF_00165"/>
    </source>
</evidence>
<proteinExistence type="inferred from homology"/>
<protein>
    <recommendedName>
        <fullName evidence="3 10">Thymidylate kinase</fullName>
        <ecNumber evidence="2 10">2.7.4.9</ecNumber>
    </recommendedName>
    <alternativeName>
        <fullName evidence="10">dTMP kinase</fullName>
    </alternativeName>
</protein>
<dbReference type="RefSeq" id="WP_215617409.1">
    <property type="nucleotide sequence ID" value="NZ_JADOER010000004.1"/>
</dbReference>
<dbReference type="EMBL" id="JADOER010000004">
    <property type="protein sequence ID" value="MBT9311527.1"/>
    <property type="molecule type" value="Genomic_DNA"/>
</dbReference>
<dbReference type="InterPro" id="IPR018095">
    <property type="entry name" value="Thymidylate_kin_CS"/>
</dbReference>
<dbReference type="Pfam" id="PF02223">
    <property type="entry name" value="Thymidylate_kin"/>
    <property type="match status" value="1"/>
</dbReference>
<dbReference type="GO" id="GO:0004798">
    <property type="term" value="F:dTMP kinase activity"/>
    <property type="evidence" value="ECO:0007669"/>
    <property type="project" value="UniProtKB-EC"/>
</dbReference>
<gene>
    <name evidence="10 12" type="primary">tmk</name>
    <name evidence="12" type="ORF">IXB28_04865</name>
</gene>
<keyword evidence="7 10" id="KW-0418">Kinase</keyword>
<evidence type="ECO:0000313" key="12">
    <source>
        <dbReference type="EMBL" id="MBT9311527.1"/>
    </source>
</evidence>
<dbReference type="HAMAP" id="MF_00165">
    <property type="entry name" value="Thymidylate_kinase"/>
    <property type="match status" value="1"/>
</dbReference>
<evidence type="ECO:0000256" key="7">
    <source>
        <dbReference type="ARBA" id="ARBA00022777"/>
    </source>
</evidence>
<sequence length="220" mass="24296">MHGKLIVFEGIEGSGKTTQIQLVHRWLEEVLAAGQWPNQPTGVMVTRQPGGTHIGQEIRRVLLQPASPDEEITSTSELLLYAADRAQHVEQVLVPALQAGYLVLCDRYTASTVAYQGYGRQLNLDLIHQLNTIATGGLTSDLTLWLKLEVDKGLGRMTKRGETDRIEQAGIDFHRRVHQGFAAQAQSPQFVTVDGSLNPAAVAEQVQAIIRQHLQAWYAL</sequence>
<dbReference type="NCBIfam" id="TIGR00041">
    <property type="entry name" value="DTMP_kinase"/>
    <property type="match status" value="1"/>
</dbReference>
<dbReference type="Proteomes" id="UP001196661">
    <property type="component" value="Unassembled WGS sequence"/>
</dbReference>
<comment type="function">
    <text evidence="10">Phosphorylation of dTMP to form dTDP in both de novo and salvage pathways of dTTP synthesis.</text>
</comment>
<reference evidence="12 13" key="1">
    <citation type="journal article" date="2021" name="Mar. Drugs">
        <title>Genome Reduction and Secondary Metabolism of the Marine Sponge-Associated Cyanobacterium Leptothoe.</title>
        <authorList>
            <person name="Konstantinou D."/>
            <person name="Popin R.V."/>
            <person name="Fewer D.P."/>
            <person name="Sivonen K."/>
            <person name="Gkelis S."/>
        </authorList>
    </citation>
    <scope>NUCLEOTIDE SEQUENCE [LARGE SCALE GENOMIC DNA]</scope>
    <source>
        <strain evidence="12 13">TAU-MAC 1615</strain>
    </source>
</reference>
<evidence type="ECO:0000256" key="5">
    <source>
        <dbReference type="ARBA" id="ARBA00022727"/>
    </source>
</evidence>
<dbReference type="PROSITE" id="PS01331">
    <property type="entry name" value="THYMIDYLATE_KINASE"/>
    <property type="match status" value="1"/>
</dbReference>